<evidence type="ECO:0000313" key="2">
    <source>
        <dbReference type="Proteomes" id="UP001228905"/>
    </source>
</evidence>
<evidence type="ECO:0000313" key="1">
    <source>
        <dbReference type="EMBL" id="MDQ0463321.1"/>
    </source>
</evidence>
<dbReference type="InterPro" id="IPR029058">
    <property type="entry name" value="AB_hydrolase_fold"/>
</dbReference>
<protein>
    <submittedName>
        <fullName evidence="1">Pimeloyl-ACP methyl ester carboxylesterase</fullName>
    </submittedName>
</protein>
<dbReference type="SUPFAM" id="SSF53474">
    <property type="entry name" value="alpha/beta-Hydrolases"/>
    <property type="match status" value="1"/>
</dbReference>
<reference evidence="1 2" key="1">
    <citation type="submission" date="2023-07" db="EMBL/GenBank/DDBJ databases">
        <title>Genomic Encyclopedia of Type Strains, Phase IV (KMG-IV): sequencing the most valuable type-strain genomes for metagenomic binning, comparative biology and taxonomic classification.</title>
        <authorList>
            <person name="Goeker M."/>
        </authorList>
    </citation>
    <scope>NUCLEOTIDE SEQUENCE [LARGE SCALE GENOMIC DNA]</scope>
    <source>
        <strain evidence="1 2">DSM 18695</strain>
    </source>
</reference>
<dbReference type="Proteomes" id="UP001228905">
    <property type="component" value="Unassembled WGS sequence"/>
</dbReference>
<organism evidence="1 2">
    <name type="scientific">Caulobacter ginsengisoli</name>
    <dbReference type="NCBI Taxonomy" id="400775"/>
    <lineage>
        <taxon>Bacteria</taxon>
        <taxon>Pseudomonadati</taxon>
        <taxon>Pseudomonadota</taxon>
        <taxon>Alphaproteobacteria</taxon>
        <taxon>Caulobacterales</taxon>
        <taxon>Caulobacteraceae</taxon>
        <taxon>Caulobacter</taxon>
    </lineage>
</organism>
<dbReference type="EMBL" id="JAUSVS010000001">
    <property type="protein sequence ID" value="MDQ0463321.1"/>
    <property type="molecule type" value="Genomic_DNA"/>
</dbReference>
<dbReference type="RefSeq" id="WP_307346977.1">
    <property type="nucleotide sequence ID" value="NZ_JAUSVS010000001.1"/>
</dbReference>
<accession>A0ABU0IPK9</accession>
<sequence>MTTALKTYGFDRIPFHLHWTEKSSFKETYGGGFDQVIVEGQYLRPREAPPSKTMLIFMHPTGVMNLLPMTNAMARAGLPVICAASRYPHNDSGLIMEKVLIDLGRYVRYAKEKLGFEHVVLAGWSGGGSLSMFYQSQAEKPWITQTPAGDACDLVSEGLIPADAVMQLAAHVSRAITLTEWIDASILDEHDPSRRDPELDLYGDLVKPPYDQAFLDRYRAAQIARSKKIDDWVKETLQVVRRTGEMERAFVVHGTMADPRWLDLAVDPNGRKGPNWCFLGEPHTVNMMPAGLARYSSLRSWLSQWSYAESRADGPKCAGDITVPVLIIENTADDACTPSHTRRLYEGVTQADKELYRNEGASHYYYGQPEKMAESVAACLDWLRRKGLLEA</sequence>
<proteinExistence type="predicted"/>
<gene>
    <name evidence="1" type="ORF">QO010_001069</name>
</gene>
<comment type="caution">
    <text evidence="1">The sequence shown here is derived from an EMBL/GenBank/DDBJ whole genome shotgun (WGS) entry which is preliminary data.</text>
</comment>
<name>A0ABU0IPK9_9CAUL</name>
<dbReference type="Gene3D" id="3.40.50.1820">
    <property type="entry name" value="alpha/beta hydrolase"/>
    <property type="match status" value="1"/>
</dbReference>
<keyword evidence="2" id="KW-1185">Reference proteome</keyword>